<dbReference type="GO" id="GO:0030134">
    <property type="term" value="C:COPII-coated ER to Golgi transport vesicle"/>
    <property type="evidence" value="ECO:0007669"/>
    <property type="project" value="TreeGrafter"/>
</dbReference>
<keyword evidence="10" id="KW-1185">Reference proteome</keyword>
<dbReference type="GO" id="GO:0000139">
    <property type="term" value="C:Golgi membrane"/>
    <property type="evidence" value="ECO:0007669"/>
    <property type="project" value="UniProtKB-SubCell"/>
</dbReference>
<gene>
    <name evidence="9" type="ORF">MIND_00041000</name>
</gene>
<evidence type="ECO:0000256" key="1">
    <source>
        <dbReference type="ARBA" id="ARBA00004653"/>
    </source>
</evidence>
<reference evidence="9" key="1">
    <citation type="submission" date="2020-05" db="EMBL/GenBank/DDBJ databases">
        <title>Mycena genomes resolve the evolution of fungal bioluminescence.</title>
        <authorList>
            <person name="Tsai I.J."/>
        </authorList>
    </citation>
    <scope>NUCLEOTIDE SEQUENCE</scope>
    <source>
        <strain evidence="9">171206Taipei</strain>
    </source>
</reference>
<dbReference type="PANTHER" id="PTHR21493:SF9">
    <property type="entry name" value="GOLGI TRANSPORT PROTEIN 1-RELATED"/>
    <property type="match status" value="1"/>
</dbReference>
<evidence type="ECO:0000256" key="2">
    <source>
        <dbReference type="ARBA" id="ARBA00022692"/>
    </source>
</evidence>
<dbReference type="EMBL" id="JACAZF010000001">
    <property type="protein sequence ID" value="KAF7315266.1"/>
    <property type="molecule type" value="Genomic_DNA"/>
</dbReference>
<dbReference type="Pfam" id="PF04178">
    <property type="entry name" value="Got1"/>
    <property type="match status" value="1"/>
</dbReference>
<feature type="compositionally biased region" description="Polar residues" evidence="7">
    <location>
        <begin position="65"/>
        <end position="75"/>
    </location>
</feature>
<feature type="transmembrane region" description="Helical" evidence="8">
    <location>
        <begin position="335"/>
        <end position="355"/>
    </location>
</feature>
<feature type="compositionally biased region" description="Basic residues" evidence="7">
    <location>
        <begin position="1"/>
        <end position="13"/>
    </location>
</feature>
<evidence type="ECO:0000256" key="5">
    <source>
        <dbReference type="ARBA" id="ARBA00023136"/>
    </source>
</evidence>
<dbReference type="GO" id="GO:0005783">
    <property type="term" value="C:endoplasmic reticulum"/>
    <property type="evidence" value="ECO:0007669"/>
    <property type="project" value="TreeGrafter"/>
</dbReference>
<dbReference type="GO" id="GO:0000137">
    <property type="term" value="C:Golgi cis cisterna"/>
    <property type="evidence" value="ECO:0007669"/>
    <property type="project" value="TreeGrafter"/>
</dbReference>
<evidence type="ECO:0000313" key="9">
    <source>
        <dbReference type="EMBL" id="KAF7315266.1"/>
    </source>
</evidence>
<evidence type="ECO:0000256" key="4">
    <source>
        <dbReference type="ARBA" id="ARBA00023034"/>
    </source>
</evidence>
<comment type="caution">
    <text evidence="9">The sequence shown here is derived from an EMBL/GenBank/DDBJ whole genome shotgun (WGS) entry which is preliminary data.</text>
</comment>
<organism evidence="9 10">
    <name type="scientific">Mycena indigotica</name>
    <dbReference type="NCBI Taxonomy" id="2126181"/>
    <lineage>
        <taxon>Eukaryota</taxon>
        <taxon>Fungi</taxon>
        <taxon>Dikarya</taxon>
        <taxon>Basidiomycota</taxon>
        <taxon>Agaricomycotina</taxon>
        <taxon>Agaricomycetes</taxon>
        <taxon>Agaricomycetidae</taxon>
        <taxon>Agaricales</taxon>
        <taxon>Marasmiineae</taxon>
        <taxon>Mycenaceae</taxon>
        <taxon>Mycena</taxon>
    </lineage>
</organism>
<evidence type="ECO:0000256" key="3">
    <source>
        <dbReference type="ARBA" id="ARBA00022989"/>
    </source>
</evidence>
<evidence type="ECO:0000256" key="7">
    <source>
        <dbReference type="SAM" id="MobiDB-lite"/>
    </source>
</evidence>
<dbReference type="GO" id="GO:0005829">
    <property type="term" value="C:cytosol"/>
    <property type="evidence" value="ECO:0007669"/>
    <property type="project" value="GOC"/>
</dbReference>
<comment type="similarity">
    <text evidence="6">Belongs to the GOT1 family.</text>
</comment>
<dbReference type="Proteomes" id="UP000636479">
    <property type="component" value="Unassembled WGS sequence"/>
</dbReference>
<feature type="region of interest" description="Disordered" evidence="7">
    <location>
        <begin position="188"/>
        <end position="239"/>
    </location>
</feature>
<feature type="compositionally biased region" description="Polar residues" evidence="7">
    <location>
        <begin position="204"/>
        <end position="227"/>
    </location>
</feature>
<feature type="compositionally biased region" description="Acidic residues" evidence="7">
    <location>
        <begin position="51"/>
        <end position="64"/>
    </location>
</feature>
<dbReference type="PANTHER" id="PTHR21493">
    <property type="entry name" value="CGI-141-RELATED/LIPASE CONTAINING PROTEIN"/>
    <property type="match status" value="1"/>
</dbReference>
<dbReference type="RefSeq" id="XP_037225289.1">
    <property type="nucleotide sequence ID" value="XM_037357379.1"/>
</dbReference>
<dbReference type="OrthoDB" id="204784at2759"/>
<dbReference type="InterPro" id="IPR045176">
    <property type="entry name" value="Got1"/>
</dbReference>
<protein>
    <submittedName>
        <fullName evidence="9">Uncharacterized protein</fullName>
    </submittedName>
</protein>
<evidence type="ECO:0000313" key="10">
    <source>
        <dbReference type="Proteomes" id="UP000636479"/>
    </source>
</evidence>
<dbReference type="InterPro" id="IPR007305">
    <property type="entry name" value="Vesicle_transpt_Got1/SFT2"/>
</dbReference>
<dbReference type="GO" id="GO:0006888">
    <property type="term" value="P:endoplasmic reticulum to Golgi vesicle-mediated transport"/>
    <property type="evidence" value="ECO:0007669"/>
    <property type="project" value="InterPro"/>
</dbReference>
<evidence type="ECO:0000256" key="8">
    <source>
        <dbReference type="SAM" id="Phobius"/>
    </source>
</evidence>
<proteinExistence type="inferred from homology"/>
<feature type="region of interest" description="Disordered" evidence="7">
    <location>
        <begin position="122"/>
        <end position="151"/>
    </location>
</feature>
<accession>A0A8H6TEI0</accession>
<dbReference type="GO" id="GO:0042147">
    <property type="term" value="P:retrograde transport, endosome to Golgi"/>
    <property type="evidence" value="ECO:0007669"/>
    <property type="project" value="InterPro"/>
</dbReference>
<evidence type="ECO:0000256" key="6">
    <source>
        <dbReference type="ARBA" id="ARBA00025799"/>
    </source>
</evidence>
<feature type="compositionally biased region" description="Acidic residues" evidence="7">
    <location>
        <begin position="558"/>
        <end position="570"/>
    </location>
</feature>
<dbReference type="AlphaFoldDB" id="A0A8H6TEI0"/>
<keyword evidence="2 8" id="KW-0812">Transmembrane</keyword>
<feature type="region of interest" description="Disordered" evidence="7">
    <location>
        <begin position="552"/>
        <end position="573"/>
    </location>
</feature>
<feature type="compositionally biased region" description="Low complexity" evidence="7">
    <location>
        <begin position="188"/>
        <end position="203"/>
    </location>
</feature>
<dbReference type="GeneID" id="59339895"/>
<feature type="transmembrane region" description="Helical" evidence="8">
    <location>
        <begin position="367"/>
        <end position="388"/>
    </location>
</feature>
<name>A0A8H6TEI0_9AGAR</name>
<keyword evidence="4" id="KW-0333">Golgi apparatus</keyword>
<sequence length="716" mass="80025">MPKGHRTAVRTHSRTNSANRLPVTAQFTQKKIPPPRQRPQRPGFHIATHADDDDDEEGEDEEWTSESGAVTPNLNDDQDSDGPPEVPPELSRIPTARPADYFIPSEITTSRILDTDRLVQEPLTAPSSPTASRRHSRPLSTHSLHRPELRPHPLIRGQSFGQPCPAPKPSPLLPVAVTFDTDVHLSASPSVSFSDSPISPQSSGRRTSISSARSVATVATHQPPTTTKSRHRTFSSSSAVTSLTHLPAIHRPAPYITTFPASDPLQDDRIHPLLPPPYVANHLTVVSRRTPIRDALDRIHRARDIGSQIGVALTTFGGLFMLLGVMLFFDGALLALGNILFVSGITLIIGPKKTFYFFARKQKLRGSICFVGGIILVFLKWPFIGMIVETFGFLNLFGDFFPVIVTFLRQVPFLGTALSLPYIRDVVDRLAGSRTFATPNVFLSRVHMKMESFTELLLRRYDTVKAEYPSEHHLAWELRILAEFWASNPQYTPTPPGFNRPLEWEEAPNPVYERFAGRPGRYELGILLRTDYSNHEAWAQFYAKLQEAEADVSKEPVQMDDSDDDSDDETDKANTSIIKVVNPASEEDRRILTGITNITALRMFSDEVDVRPHPQSISSNHPLIDVNGLQEYYTGPTIWIFDAASNLDQCARLVYGQSDELPTAATGDSWRARVTHLVQLQIEIGPRGTLITFGGQDRYDYNERKRNLEEVGRQQT</sequence>
<feature type="compositionally biased region" description="Polar residues" evidence="7">
    <location>
        <begin position="14"/>
        <end position="29"/>
    </location>
</feature>
<feature type="region of interest" description="Disordered" evidence="7">
    <location>
        <begin position="1"/>
        <end position="102"/>
    </location>
</feature>
<comment type="subcellular location">
    <subcellularLocation>
        <location evidence="1">Golgi apparatus membrane</location>
        <topology evidence="1">Multi-pass membrane protein</topology>
    </subcellularLocation>
</comment>
<keyword evidence="5 8" id="KW-0472">Membrane</keyword>
<keyword evidence="3 8" id="KW-1133">Transmembrane helix</keyword>
<feature type="transmembrane region" description="Helical" evidence="8">
    <location>
        <begin position="309"/>
        <end position="329"/>
    </location>
</feature>